<accession>A0A1C4C8M1</accession>
<protein>
    <submittedName>
        <fullName evidence="2">Putative phosphoesterase</fullName>
    </submittedName>
</protein>
<gene>
    <name evidence="2" type="ORF">GA0061074_1283</name>
</gene>
<feature type="domain" description="Calcineurin-like phosphoesterase" evidence="1">
    <location>
        <begin position="3"/>
        <end position="227"/>
    </location>
</feature>
<name>A0A1C4C8M1_9LACO</name>
<dbReference type="Proteomes" id="UP000199268">
    <property type="component" value="Unassembled WGS sequence"/>
</dbReference>
<dbReference type="STRING" id="1505725.GA0061074_1283"/>
<dbReference type="AlphaFoldDB" id="A0A1C4C8M1"/>
<dbReference type="InterPro" id="IPR051158">
    <property type="entry name" value="Metallophosphoesterase_sf"/>
</dbReference>
<organism evidence="2 3">
    <name type="scientific">Weissella bombi</name>
    <dbReference type="NCBI Taxonomy" id="1505725"/>
    <lineage>
        <taxon>Bacteria</taxon>
        <taxon>Bacillati</taxon>
        <taxon>Bacillota</taxon>
        <taxon>Bacilli</taxon>
        <taxon>Lactobacillales</taxon>
        <taxon>Lactobacillaceae</taxon>
        <taxon>Weissella</taxon>
    </lineage>
</organism>
<sequence length="275" mass="32187">MTKIIVSSDNHFDVNKQDISQALYQQATALLELKPDYYLIAGDLFNDFEKSLRYVRDLQNALQNQTRVLFIAGNHDMGRNISFNELETHLDPLYLHNQFIDIPQSNWRIIGHNGWYDYSFTPQLDPSAIRRFRSGFYYDRVIDQPMSDIERMALGHAQMRQLLDDARHANKQVIFFTHFAPINDEIYYPDPNSRWALVNGVLGSQKTGQLLAEYPNVQHVFYGHVHITVPPRQKKGITYYNASVGYNRHNLKEWTANNFYQSWLNKNIQIVLTSK</sequence>
<dbReference type="InterPro" id="IPR004843">
    <property type="entry name" value="Calcineurin-like_PHP"/>
</dbReference>
<dbReference type="EMBL" id="FMAO01000028">
    <property type="protein sequence ID" value="SCC15435.1"/>
    <property type="molecule type" value="Genomic_DNA"/>
</dbReference>
<proteinExistence type="predicted"/>
<evidence type="ECO:0000313" key="2">
    <source>
        <dbReference type="EMBL" id="SCC15435.1"/>
    </source>
</evidence>
<dbReference type="PANTHER" id="PTHR31302">
    <property type="entry name" value="TRANSMEMBRANE PROTEIN WITH METALLOPHOSPHOESTERASE DOMAIN-RELATED"/>
    <property type="match status" value="1"/>
</dbReference>
<dbReference type="Pfam" id="PF00149">
    <property type="entry name" value="Metallophos"/>
    <property type="match status" value="1"/>
</dbReference>
<dbReference type="GO" id="GO:0016787">
    <property type="term" value="F:hydrolase activity"/>
    <property type="evidence" value="ECO:0007669"/>
    <property type="project" value="InterPro"/>
</dbReference>
<dbReference type="InterPro" id="IPR022302">
    <property type="entry name" value="Phosphoesterase_putative"/>
</dbReference>
<dbReference type="InterPro" id="IPR029052">
    <property type="entry name" value="Metallo-depent_PP-like"/>
</dbReference>
<dbReference type="NCBIfam" id="TIGR03729">
    <property type="entry name" value="acc_ester"/>
    <property type="match status" value="1"/>
</dbReference>
<dbReference type="SUPFAM" id="SSF56300">
    <property type="entry name" value="Metallo-dependent phosphatases"/>
    <property type="match status" value="1"/>
</dbReference>
<evidence type="ECO:0000313" key="3">
    <source>
        <dbReference type="Proteomes" id="UP000199268"/>
    </source>
</evidence>
<dbReference type="PANTHER" id="PTHR31302:SF0">
    <property type="entry name" value="TRANSMEMBRANE PROTEIN WITH METALLOPHOSPHOESTERASE DOMAIN"/>
    <property type="match status" value="1"/>
</dbReference>
<dbReference type="RefSeq" id="WP_167550177.1">
    <property type="nucleotide sequence ID" value="NZ_BJEE01000001.1"/>
</dbReference>
<reference evidence="3" key="1">
    <citation type="submission" date="2016-08" db="EMBL/GenBank/DDBJ databases">
        <authorList>
            <person name="Varghese N."/>
            <person name="Submissions Spin"/>
        </authorList>
    </citation>
    <scope>NUCLEOTIDE SEQUENCE [LARGE SCALE GENOMIC DNA]</scope>
    <source>
        <strain evidence="3">R-53094</strain>
    </source>
</reference>
<evidence type="ECO:0000259" key="1">
    <source>
        <dbReference type="Pfam" id="PF00149"/>
    </source>
</evidence>
<dbReference type="Gene3D" id="3.60.21.10">
    <property type="match status" value="1"/>
</dbReference>
<keyword evidence="3" id="KW-1185">Reference proteome</keyword>